<evidence type="ECO:0000313" key="3">
    <source>
        <dbReference type="Proteomes" id="UP000236723"/>
    </source>
</evidence>
<dbReference type="RefSeq" id="WP_103938462.1">
    <property type="nucleotide sequence ID" value="NZ_FNVO01000005.1"/>
</dbReference>
<proteinExistence type="predicted"/>
<dbReference type="OrthoDB" id="5496837at2"/>
<dbReference type="EMBL" id="FNVO01000005">
    <property type="protein sequence ID" value="SEG49259.1"/>
    <property type="molecule type" value="Genomic_DNA"/>
</dbReference>
<evidence type="ECO:0008006" key="4">
    <source>
        <dbReference type="Google" id="ProtNLM"/>
    </source>
</evidence>
<evidence type="ECO:0000256" key="1">
    <source>
        <dbReference type="SAM" id="MobiDB-lite"/>
    </source>
</evidence>
<name>A0A1H6AKK6_9ACTN</name>
<keyword evidence="3" id="KW-1185">Reference proteome</keyword>
<gene>
    <name evidence="2" type="ORF">SAMN04489712_105523</name>
</gene>
<feature type="region of interest" description="Disordered" evidence="1">
    <location>
        <begin position="31"/>
        <end position="53"/>
    </location>
</feature>
<protein>
    <recommendedName>
        <fullName evidence="4">Transglycosylase SLT domain-containing protein</fullName>
    </recommendedName>
</protein>
<reference evidence="3" key="1">
    <citation type="submission" date="2016-10" db="EMBL/GenBank/DDBJ databases">
        <authorList>
            <person name="Varghese N."/>
            <person name="Submissions S."/>
        </authorList>
    </citation>
    <scope>NUCLEOTIDE SEQUENCE [LARGE SCALE GENOMIC DNA]</scope>
    <source>
        <strain evidence="3">DSM 43163</strain>
    </source>
</reference>
<dbReference type="AlphaFoldDB" id="A0A1H6AKK6"/>
<organism evidence="2 3">
    <name type="scientific">Thermomonospora echinospora</name>
    <dbReference type="NCBI Taxonomy" id="1992"/>
    <lineage>
        <taxon>Bacteria</taxon>
        <taxon>Bacillati</taxon>
        <taxon>Actinomycetota</taxon>
        <taxon>Actinomycetes</taxon>
        <taxon>Streptosporangiales</taxon>
        <taxon>Thermomonosporaceae</taxon>
        <taxon>Thermomonospora</taxon>
    </lineage>
</organism>
<sequence>MSPPSSLLGVVAAGAVAPITLAVGIGLGTASGSENTQVPGTDPSCLGTTGAGMDAGQGKINEAQARNAQTIYQVATAAKLPARAAVIAIATAMQKPRLVNHTTTDHDSLGLFQQRPSQGWGTPAQVTDPAHAAKRFYARLVEVPRWQNIPLTRAAQAVQRSAYPDAYAR</sequence>
<accession>A0A1H6AKK6</accession>
<evidence type="ECO:0000313" key="2">
    <source>
        <dbReference type="EMBL" id="SEG49259.1"/>
    </source>
</evidence>
<dbReference type="Proteomes" id="UP000236723">
    <property type="component" value="Unassembled WGS sequence"/>
</dbReference>